<dbReference type="Gene3D" id="1.10.3060.10">
    <property type="entry name" value="Helical scaffold and wing domains of SecA"/>
    <property type="match status" value="1"/>
</dbReference>
<keyword evidence="8 12" id="KW-0653">Protein transport</keyword>
<dbReference type="Pfam" id="PF07516">
    <property type="entry name" value="SecA_SW"/>
    <property type="match status" value="1"/>
</dbReference>
<feature type="domain" description="Helicase C-terminal" evidence="16">
    <location>
        <begin position="443"/>
        <end position="627"/>
    </location>
</feature>
<dbReference type="InterPro" id="IPR014018">
    <property type="entry name" value="SecA_motor_DEAD"/>
</dbReference>
<evidence type="ECO:0000256" key="7">
    <source>
        <dbReference type="ARBA" id="ARBA00022840"/>
    </source>
</evidence>
<dbReference type="GO" id="GO:0006605">
    <property type="term" value="P:protein targeting"/>
    <property type="evidence" value="ECO:0007669"/>
    <property type="project" value="UniProtKB-UniRule"/>
</dbReference>
<dbReference type="CDD" id="cd17928">
    <property type="entry name" value="DEXDc_SecA"/>
    <property type="match status" value="1"/>
</dbReference>
<organism evidence="18 19">
    <name type="scientific">Candidatus Yanofskybacteria bacterium CG10_big_fil_rev_8_21_14_0_10_36_16</name>
    <dbReference type="NCBI Taxonomy" id="1975096"/>
    <lineage>
        <taxon>Bacteria</taxon>
        <taxon>Candidatus Yanofskyibacteriota</taxon>
    </lineage>
</organism>
<evidence type="ECO:0000256" key="10">
    <source>
        <dbReference type="ARBA" id="ARBA00023010"/>
    </source>
</evidence>
<dbReference type="PANTHER" id="PTHR30612:SF0">
    <property type="entry name" value="CHLOROPLAST PROTEIN-TRANSPORTING ATPASE"/>
    <property type="match status" value="1"/>
</dbReference>
<comment type="similarity">
    <text evidence="2 12 13">Belongs to the SecA family.</text>
</comment>
<name>A0A2J0Q8Z0_9BACT</name>
<evidence type="ECO:0000256" key="3">
    <source>
        <dbReference type="ARBA" id="ARBA00022448"/>
    </source>
</evidence>
<feature type="binding site" evidence="12">
    <location>
        <position position="85"/>
    </location>
    <ligand>
        <name>ATP</name>
        <dbReference type="ChEBI" id="CHEBI:30616"/>
    </ligand>
</feature>
<feature type="domain" description="Helicase ATP-binding" evidence="15">
    <location>
        <begin position="87"/>
        <end position="286"/>
    </location>
</feature>
<dbReference type="InterPro" id="IPR044722">
    <property type="entry name" value="SecA_SF2_C"/>
</dbReference>
<dbReference type="FunFam" id="3.40.50.300:FF:000429">
    <property type="entry name" value="Preprotein translocase subunit SecA"/>
    <property type="match status" value="1"/>
</dbReference>
<dbReference type="PANTHER" id="PTHR30612">
    <property type="entry name" value="SECA INNER MEMBRANE COMPONENT OF SEC PROTEIN SECRETION SYSTEM"/>
    <property type="match status" value="1"/>
</dbReference>
<dbReference type="Gene3D" id="3.40.50.300">
    <property type="entry name" value="P-loop containing nucleotide triphosphate hydrolases"/>
    <property type="match status" value="3"/>
</dbReference>
<dbReference type="Gene3D" id="3.90.1440.10">
    <property type="entry name" value="SecA, preprotein cross-linking domain"/>
    <property type="match status" value="1"/>
</dbReference>
<dbReference type="InterPro" id="IPR011115">
    <property type="entry name" value="SecA_DEAD"/>
</dbReference>
<dbReference type="FunFam" id="3.90.1440.10:FF:000002">
    <property type="entry name" value="Protein translocase subunit SecA"/>
    <property type="match status" value="1"/>
</dbReference>
<dbReference type="NCBIfam" id="NF009538">
    <property type="entry name" value="PRK12904.1"/>
    <property type="match status" value="1"/>
</dbReference>
<dbReference type="PROSITE" id="PS51196">
    <property type="entry name" value="SECA_MOTOR_DEAD"/>
    <property type="match status" value="1"/>
</dbReference>
<dbReference type="PROSITE" id="PS51192">
    <property type="entry name" value="HELICASE_ATP_BIND_1"/>
    <property type="match status" value="1"/>
</dbReference>
<dbReference type="GO" id="GO:0065002">
    <property type="term" value="P:intracellular protein transmembrane transport"/>
    <property type="evidence" value="ECO:0007669"/>
    <property type="project" value="UniProtKB-UniRule"/>
</dbReference>
<dbReference type="InterPro" id="IPR036266">
    <property type="entry name" value="SecA_Wing/Scaffold_sf"/>
</dbReference>
<dbReference type="PRINTS" id="PR00906">
    <property type="entry name" value="SECA"/>
</dbReference>
<keyword evidence="6 12" id="KW-0547">Nucleotide-binding</keyword>
<dbReference type="GO" id="GO:0008564">
    <property type="term" value="F:protein-exporting ATPase activity"/>
    <property type="evidence" value="ECO:0007669"/>
    <property type="project" value="UniProtKB-EC"/>
</dbReference>
<evidence type="ECO:0000256" key="4">
    <source>
        <dbReference type="ARBA" id="ARBA00022475"/>
    </source>
</evidence>
<dbReference type="InterPro" id="IPR027417">
    <property type="entry name" value="P-loop_NTPase"/>
</dbReference>
<evidence type="ECO:0000259" key="15">
    <source>
        <dbReference type="PROSITE" id="PS51192"/>
    </source>
</evidence>
<gene>
    <name evidence="12" type="primary">secA</name>
    <name evidence="18" type="ORF">COV29_00360</name>
</gene>
<dbReference type="SMART" id="SM00958">
    <property type="entry name" value="SecA_PP_bind"/>
    <property type="match status" value="1"/>
</dbReference>
<keyword evidence="7 12" id="KW-0067">ATP-binding</keyword>
<comment type="subunit">
    <text evidence="12">Monomer and homodimer. Part of the essential Sec protein translocation apparatus which comprises SecA, SecYEG and auxiliary proteins SecDF. Other proteins may also be involved.</text>
</comment>
<dbReference type="EMBL" id="PCXQ01000001">
    <property type="protein sequence ID" value="PJE51599.1"/>
    <property type="molecule type" value="Genomic_DNA"/>
</dbReference>
<dbReference type="InterPro" id="IPR000185">
    <property type="entry name" value="SecA"/>
</dbReference>
<dbReference type="GO" id="GO:0005524">
    <property type="term" value="F:ATP binding"/>
    <property type="evidence" value="ECO:0007669"/>
    <property type="project" value="UniProtKB-UniRule"/>
</dbReference>
<feature type="binding site" evidence="12">
    <location>
        <begin position="103"/>
        <end position="107"/>
    </location>
    <ligand>
        <name>ATP</name>
        <dbReference type="ChEBI" id="CHEBI:30616"/>
    </ligand>
</feature>
<dbReference type="InterPro" id="IPR020937">
    <property type="entry name" value="SecA_CS"/>
</dbReference>
<feature type="binding site" evidence="12">
    <location>
        <position position="533"/>
    </location>
    <ligand>
        <name>ATP</name>
        <dbReference type="ChEBI" id="CHEBI:30616"/>
    </ligand>
</feature>
<dbReference type="GO" id="GO:0005829">
    <property type="term" value="C:cytosol"/>
    <property type="evidence" value="ECO:0007669"/>
    <property type="project" value="TreeGrafter"/>
</dbReference>
<keyword evidence="9 12" id="KW-1278">Translocase</keyword>
<evidence type="ECO:0000256" key="9">
    <source>
        <dbReference type="ARBA" id="ARBA00022967"/>
    </source>
</evidence>
<dbReference type="Pfam" id="PF07517">
    <property type="entry name" value="SecA_DEAD"/>
    <property type="match status" value="1"/>
</dbReference>
<dbReference type="SUPFAM" id="SSF81886">
    <property type="entry name" value="Helical scaffold and wing domains of SecA"/>
    <property type="match status" value="1"/>
</dbReference>
<dbReference type="NCBIfam" id="NF006630">
    <property type="entry name" value="PRK09200.1"/>
    <property type="match status" value="1"/>
</dbReference>
<dbReference type="GO" id="GO:0017038">
    <property type="term" value="P:protein import"/>
    <property type="evidence" value="ECO:0007669"/>
    <property type="project" value="InterPro"/>
</dbReference>
<dbReference type="SUPFAM" id="SSF52540">
    <property type="entry name" value="P-loop containing nucleoside triphosphate hydrolases"/>
    <property type="match status" value="2"/>
</dbReference>
<evidence type="ECO:0000259" key="16">
    <source>
        <dbReference type="PROSITE" id="PS51194"/>
    </source>
</evidence>
<dbReference type="SUPFAM" id="SSF81767">
    <property type="entry name" value="Pre-protein crosslinking domain of SecA"/>
    <property type="match status" value="1"/>
</dbReference>
<keyword evidence="11 12" id="KW-0472">Membrane</keyword>
<evidence type="ECO:0000256" key="6">
    <source>
        <dbReference type="ARBA" id="ARBA00022741"/>
    </source>
</evidence>
<dbReference type="Pfam" id="PF21090">
    <property type="entry name" value="P-loop_SecA"/>
    <property type="match status" value="1"/>
</dbReference>
<comment type="catalytic activity">
    <reaction evidence="12">
        <text>ATP + H2O + cellular proteinSide 1 = ADP + phosphate + cellular proteinSide 2.</text>
        <dbReference type="EC" id="7.4.2.8"/>
    </reaction>
</comment>
<dbReference type="InterPro" id="IPR011116">
    <property type="entry name" value="SecA_Wing/Scaffold"/>
</dbReference>
<dbReference type="Pfam" id="PF01043">
    <property type="entry name" value="SecA_PP_bind"/>
    <property type="match status" value="1"/>
</dbReference>
<reference evidence="18 19" key="1">
    <citation type="submission" date="2017-09" db="EMBL/GenBank/DDBJ databases">
        <title>Depth-based differentiation of microbial function through sediment-hosted aquifers and enrichment of novel symbionts in the deep terrestrial subsurface.</title>
        <authorList>
            <person name="Probst A.J."/>
            <person name="Ladd B."/>
            <person name="Jarett J.K."/>
            <person name="Geller-Mcgrath D.E."/>
            <person name="Sieber C.M."/>
            <person name="Emerson J.B."/>
            <person name="Anantharaman K."/>
            <person name="Thomas B.C."/>
            <person name="Malmstrom R."/>
            <person name="Stieglmeier M."/>
            <person name="Klingl A."/>
            <person name="Woyke T."/>
            <person name="Ryan C.M."/>
            <person name="Banfield J.F."/>
        </authorList>
    </citation>
    <scope>NUCLEOTIDE SEQUENCE [LARGE SCALE GENOMIC DNA]</scope>
    <source>
        <strain evidence="18">CG10_big_fil_rev_8_21_14_0_10_36_16</strain>
    </source>
</reference>
<evidence type="ECO:0000256" key="12">
    <source>
        <dbReference type="HAMAP-Rule" id="MF_01382"/>
    </source>
</evidence>
<feature type="region of interest" description="Disordered" evidence="14">
    <location>
        <begin position="834"/>
        <end position="887"/>
    </location>
</feature>
<evidence type="ECO:0000313" key="18">
    <source>
        <dbReference type="EMBL" id="PJE51599.1"/>
    </source>
</evidence>
<dbReference type="AlphaFoldDB" id="A0A2J0Q8Z0"/>
<dbReference type="HAMAP" id="MF_01382">
    <property type="entry name" value="SecA"/>
    <property type="match status" value="1"/>
</dbReference>
<dbReference type="InterPro" id="IPR001650">
    <property type="entry name" value="Helicase_C-like"/>
</dbReference>
<comment type="caution">
    <text evidence="18">The sequence shown here is derived from an EMBL/GenBank/DDBJ whole genome shotgun (WGS) entry which is preliminary data.</text>
</comment>
<evidence type="ECO:0000256" key="13">
    <source>
        <dbReference type="RuleBase" id="RU003874"/>
    </source>
</evidence>
<comment type="function">
    <text evidence="12">Part of the Sec protein translocase complex. Interacts with the SecYEG preprotein conducting channel. Has a central role in coupling the hydrolysis of ATP to the transfer of proteins into and across the cell membrane, serving as an ATP-driven molecular motor driving the stepwise translocation of polypeptide chains across the membrane.</text>
</comment>
<evidence type="ECO:0000256" key="8">
    <source>
        <dbReference type="ARBA" id="ARBA00022927"/>
    </source>
</evidence>
<dbReference type="EC" id="7.4.2.8" evidence="12"/>
<dbReference type="GO" id="GO:0031522">
    <property type="term" value="C:cell envelope Sec protein transport complex"/>
    <property type="evidence" value="ECO:0007669"/>
    <property type="project" value="TreeGrafter"/>
</dbReference>
<evidence type="ECO:0000256" key="2">
    <source>
        <dbReference type="ARBA" id="ARBA00007650"/>
    </source>
</evidence>
<accession>A0A2J0Q8Z0</accession>
<dbReference type="GO" id="GO:0043952">
    <property type="term" value="P:protein transport by the Sec complex"/>
    <property type="evidence" value="ECO:0007669"/>
    <property type="project" value="TreeGrafter"/>
</dbReference>
<evidence type="ECO:0000256" key="1">
    <source>
        <dbReference type="ARBA" id="ARBA00004170"/>
    </source>
</evidence>
<protein>
    <recommendedName>
        <fullName evidence="12 13">Protein translocase subunit SecA</fullName>
        <ecNumber evidence="12">7.4.2.8</ecNumber>
    </recommendedName>
</protein>
<keyword evidence="5 12" id="KW-0963">Cytoplasm</keyword>
<proteinExistence type="inferred from homology"/>
<evidence type="ECO:0000256" key="11">
    <source>
        <dbReference type="ARBA" id="ARBA00023136"/>
    </source>
</evidence>
<feature type="compositionally biased region" description="Low complexity" evidence="14">
    <location>
        <begin position="850"/>
        <end position="871"/>
    </location>
</feature>
<keyword evidence="4 12" id="KW-1003">Cell membrane</keyword>
<dbReference type="Proteomes" id="UP000228496">
    <property type="component" value="Unassembled WGS sequence"/>
</dbReference>
<dbReference type="GO" id="GO:0005886">
    <property type="term" value="C:plasma membrane"/>
    <property type="evidence" value="ECO:0007669"/>
    <property type="project" value="UniProtKB-SubCell"/>
</dbReference>
<dbReference type="PROSITE" id="PS01312">
    <property type="entry name" value="SECA"/>
    <property type="match status" value="1"/>
</dbReference>
<keyword evidence="3 12" id="KW-0813">Transport</keyword>
<dbReference type="CDD" id="cd18803">
    <property type="entry name" value="SF2_C_secA"/>
    <property type="match status" value="1"/>
</dbReference>
<evidence type="ECO:0000259" key="17">
    <source>
        <dbReference type="PROSITE" id="PS51196"/>
    </source>
</evidence>
<dbReference type="InterPro" id="IPR011130">
    <property type="entry name" value="SecA_preprotein_X-link_dom"/>
</dbReference>
<sequence>MSLFSKLFGDPNEKHINSLRPKVDEINKLEQKFERFSLEELKEESKKLQKLLADGEAFDSILPEAFALVREASKRTLGKRHYDVQLIGGMAMHEGNVVEMRTGEGKTLAATAPAYLNALNGKGVHIITVNDHLARRDAVWMGQIYHALGLKIGCIVHDASYIYDPQHTESATKEIENKETTLDKERDALGSFKVVHEFLRPVARREAYEADITYGTNNEFGFDYLRDNMAFSPDQQSQSQGHHFAIIDEVDSILIDEARTPLIISAPDTDSTELYETFSKIVPNLIENEDYNLDEKLKAVSITEKGIEKVEKILGMKNIYEEGGMGYVHHMEQALKARVIFQKDKDYVIKNGEVIIVDEFTGRLMPGRRWSGGLHQAVEAKEGVMVQKESRTMATITFQNYFRLYDKLAGMTGTAQTSSEEFHKVYKMDVITIPTNKPTIRNDMADRIYKTEQGKFMAVAHEIMERHRTGQPVLVGTVSIEKNEFLSAVLNREGIPHQILNAKNHEKEAEIIAQAGKYGAVTVATNMAGRGIDIVLGGTPEDHEQSQKVKELGGLHVIGTERHEARRIDNQLRGRAGRQGDPGSSQFFVSTEDELVRIFGGDRLKNVMETLGVAEDQPIEHKMLSRMIEQAQTKVEGHNFDARKYVLEYDDIMNRHRETIYNLRKETLSSKSIKEKIEDYIHDQIDMILQFHTSSEKIEWNTEEISENIKAMIPGEDNISEKIREAGKEKNIDDISKYLHVYADKMYAKREEELGEEGMRQLEKAMLLRVIDHLWVDHIETMEQLRDSVRLRAYGQKDPLVEYKVEGQRLFKELQQTISTQVANTIFKVTILKKPQRQETKEGRANIFENPKPQTQNPNNQNQNNSKPIKNTQKVGRNDPCPCGATNPNTGQLYKWKKCGMINAPHHKG</sequence>
<feature type="domain" description="SecA family profile" evidence="17">
    <location>
        <begin position="1"/>
        <end position="620"/>
    </location>
</feature>
<dbReference type="SMART" id="SM00957">
    <property type="entry name" value="SecA_DEAD"/>
    <property type="match status" value="1"/>
</dbReference>
<dbReference type="InterPro" id="IPR036670">
    <property type="entry name" value="SecA_X-link_sf"/>
</dbReference>
<evidence type="ECO:0000256" key="5">
    <source>
        <dbReference type="ARBA" id="ARBA00022490"/>
    </source>
</evidence>
<dbReference type="NCBIfam" id="TIGR00963">
    <property type="entry name" value="secA"/>
    <property type="match status" value="1"/>
</dbReference>
<comment type="subcellular location">
    <subcellularLocation>
        <location evidence="12">Cell membrane</location>
        <topology evidence="12">Peripheral membrane protein</topology>
        <orientation evidence="12">Cytoplasmic side</orientation>
    </subcellularLocation>
    <subcellularLocation>
        <location evidence="12">Cytoplasm</location>
    </subcellularLocation>
    <subcellularLocation>
        <location evidence="1">Membrane</location>
        <topology evidence="1">Peripheral membrane protein</topology>
    </subcellularLocation>
    <text evidence="12">Distribution is 50-50.</text>
</comment>
<dbReference type="InterPro" id="IPR014001">
    <property type="entry name" value="Helicase_ATP-bd"/>
</dbReference>
<dbReference type="PROSITE" id="PS51194">
    <property type="entry name" value="HELICASE_CTER"/>
    <property type="match status" value="1"/>
</dbReference>
<evidence type="ECO:0000313" key="19">
    <source>
        <dbReference type="Proteomes" id="UP000228496"/>
    </source>
</evidence>
<keyword evidence="10 12" id="KW-0811">Translocation</keyword>
<evidence type="ECO:0000256" key="14">
    <source>
        <dbReference type="SAM" id="MobiDB-lite"/>
    </source>
</evidence>